<dbReference type="EMBL" id="MFKF01000161">
    <property type="protein sequence ID" value="OGG52014.1"/>
    <property type="molecule type" value="Genomic_DNA"/>
</dbReference>
<dbReference type="InterPro" id="IPR038054">
    <property type="entry name" value="LD_TPept-like_central_sf"/>
</dbReference>
<name>A0A1F6CS89_HANXR</name>
<sequence length="693" mass="73165">MSHGHPARAAEAALRGIGPATTRSWLAPAFGVGAFAAVAIAAALAFQVAYADRIVSGVRVLGLDLGGQSPQDGKALLEASASQLSQQLVTLKGGGREWQFTASELGMRVDADAMVQQAYGIGRDGNPVQRVASQWGALLFGTRFASPLLQFDADRQVSALRRIGADIDQPALDARVDVQVARDGRVAVLVVPEATGQHLRIPESAQRVSDVVSRGLPATVDLMVDLDKPTLTREAVEPVRAKAQDMVSAPVTLSYGNSSWNLTPQDLARTLKFQVGFGRRLEILVDPEALDQAVATISRKIGQAPANARFQWTGGGLSAIRESQDGIGVDSASLARTMQERLSATERTFAMPLTTTRALVTSDDGGKLGIHELIKEGRTSFPGASAEKQHNVKLAASRLNGTVVPPGEIFSFNREVGPTTLEAGYQTGWGITLSETGAQTIPSVAGGICQVATTLFQPVFHAGYAIEERHYHLYWIQSYGQPPLGMKGLDATVDEAAALDFRFINNTPNYLLIQARVEGTTLIFGLYGTKPTWEVNIAGPNITNVVPTDPAPRRENEPTMPEGRSLQVEAAQDGFDVTVMRTVTEAGEVRTLPLRSHYVPAHNVVLYGGPPEPKPDEATVGSAATPVPGGSAPSNAPSAQPGAPSQPAGAQPLPTASVQSQPQPPTWTPTQFAAPSPTRTVGPAASPTVGAVR</sequence>
<keyword evidence="2" id="KW-0472">Membrane</keyword>
<feature type="region of interest" description="Disordered" evidence="1">
    <location>
        <begin position="544"/>
        <end position="565"/>
    </location>
</feature>
<proteinExistence type="predicted"/>
<dbReference type="InterPro" id="IPR052913">
    <property type="entry name" value="Glycopeptide_resist_protein"/>
</dbReference>
<dbReference type="Pfam" id="PF12229">
    <property type="entry name" value="PG_binding_4"/>
    <property type="match status" value="2"/>
</dbReference>
<comment type="caution">
    <text evidence="4">The sequence shown here is derived from an EMBL/GenBank/DDBJ whole genome shotgun (WGS) entry which is preliminary data.</text>
</comment>
<dbReference type="PANTHER" id="PTHR35788">
    <property type="entry name" value="EXPORTED PROTEIN-RELATED"/>
    <property type="match status" value="1"/>
</dbReference>
<dbReference type="Proteomes" id="UP000178606">
    <property type="component" value="Unassembled WGS sequence"/>
</dbReference>
<evidence type="ECO:0000313" key="5">
    <source>
        <dbReference type="Proteomes" id="UP000178606"/>
    </source>
</evidence>
<feature type="compositionally biased region" description="Low complexity" evidence="1">
    <location>
        <begin position="628"/>
        <end position="652"/>
    </location>
</feature>
<feature type="transmembrane region" description="Helical" evidence="2">
    <location>
        <begin position="25"/>
        <end position="50"/>
    </location>
</feature>
<evidence type="ECO:0000256" key="1">
    <source>
        <dbReference type="SAM" id="MobiDB-lite"/>
    </source>
</evidence>
<organism evidence="4 5">
    <name type="scientific">Handelsmanbacteria sp. (strain RIFCSPLOWO2_12_FULL_64_10)</name>
    <dbReference type="NCBI Taxonomy" id="1817868"/>
    <lineage>
        <taxon>Bacteria</taxon>
        <taxon>Candidatus Handelsmaniibacteriota</taxon>
    </lineage>
</organism>
<dbReference type="InterPro" id="IPR022029">
    <property type="entry name" value="YoaR-like_PG-bd"/>
</dbReference>
<protein>
    <recommendedName>
        <fullName evidence="3">YoaR-like putative peptidoglycan binding domain-containing protein</fullName>
    </recommendedName>
</protein>
<feature type="domain" description="YoaR-like putative peptidoglycan binding" evidence="3">
    <location>
        <begin position="281"/>
        <end position="347"/>
    </location>
</feature>
<dbReference type="PANTHER" id="PTHR35788:SF1">
    <property type="entry name" value="EXPORTED PROTEIN"/>
    <property type="match status" value="1"/>
</dbReference>
<keyword evidence="2" id="KW-0812">Transmembrane</keyword>
<dbReference type="InterPro" id="IPR007391">
    <property type="entry name" value="Vancomycin_resist_VanW"/>
</dbReference>
<gene>
    <name evidence="4" type="ORF">A3F84_22425</name>
</gene>
<dbReference type="Gene3D" id="3.10.20.800">
    <property type="match status" value="1"/>
</dbReference>
<evidence type="ECO:0000313" key="4">
    <source>
        <dbReference type="EMBL" id="OGG52014.1"/>
    </source>
</evidence>
<evidence type="ECO:0000256" key="2">
    <source>
        <dbReference type="SAM" id="Phobius"/>
    </source>
</evidence>
<feature type="region of interest" description="Disordered" evidence="1">
    <location>
        <begin position="607"/>
        <end position="693"/>
    </location>
</feature>
<keyword evidence="2" id="KW-1133">Transmembrane helix</keyword>
<dbReference type="AlphaFoldDB" id="A0A1F6CS89"/>
<feature type="domain" description="YoaR-like putative peptidoglycan binding" evidence="3">
    <location>
        <begin position="98"/>
        <end position="220"/>
    </location>
</feature>
<evidence type="ECO:0000259" key="3">
    <source>
        <dbReference type="Pfam" id="PF12229"/>
    </source>
</evidence>
<dbReference type="Pfam" id="PF04294">
    <property type="entry name" value="VanW"/>
    <property type="match status" value="1"/>
</dbReference>
<reference evidence="4 5" key="1">
    <citation type="journal article" date="2016" name="Nat. Commun.">
        <title>Thousands of microbial genomes shed light on interconnected biogeochemical processes in an aquifer system.</title>
        <authorList>
            <person name="Anantharaman K."/>
            <person name="Brown C.T."/>
            <person name="Hug L.A."/>
            <person name="Sharon I."/>
            <person name="Castelle C.J."/>
            <person name="Probst A.J."/>
            <person name="Thomas B.C."/>
            <person name="Singh A."/>
            <person name="Wilkins M.J."/>
            <person name="Karaoz U."/>
            <person name="Brodie E.L."/>
            <person name="Williams K.H."/>
            <person name="Hubbard S.S."/>
            <person name="Banfield J.F."/>
        </authorList>
    </citation>
    <scope>NUCLEOTIDE SEQUENCE [LARGE SCALE GENOMIC DNA]</scope>
    <source>
        <strain evidence="5">RIFCSPLOWO2_12_FULL_64_10</strain>
    </source>
</reference>
<accession>A0A1F6CS89</accession>